<gene>
    <name evidence="3" type="ORF">ACFSOY_19510</name>
</gene>
<feature type="transmembrane region" description="Helical" evidence="1">
    <location>
        <begin position="160"/>
        <end position="178"/>
    </location>
</feature>
<dbReference type="InterPro" id="IPR025962">
    <property type="entry name" value="SdpI/YhfL"/>
</dbReference>
<feature type="transmembrane region" description="Helical" evidence="1">
    <location>
        <begin position="184"/>
        <end position="206"/>
    </location>
</feature>
<keyword evidence="1" id="KW-1133">Transmembrane helix</keyword>
<protein>
    <submittedName>
        <fullName evidence="3">SdpI family protein</fullName>
    </submittedName>
</protein>
<dbReference type="EMBL" id="JBHUIO010000012">
    <property type="protein sequence ID" value="MFD2172155.1"/>
    <property type="molecule type" value="Genomic_DNA"/>
</dbReference>
<dbReference type="Proteomes" id="UP001597343">
    <property type="component" value="Unassembled WGS sequence"/>
</dbReference>
<feature type="transmembrane region" description="Helical" evidence="1">
    <location>
        <begin position="47"/>
        <end position="66"/>
    </location>
</feature>
<comment type="caution">
    <text evidence="3">The sequence shown here is derived from an EMBL/GenBank/DDBJ whole genome shotgun (WGS) entry which is preliminary data.</text>
</comment>
<keyword evidence="1" id="KW-0472">Membrane</keyword>
<organism evidence="3 4">
    <name type="scientific">Tumebacillus lipolyticus</name>
    <dbReference type="NCBI Taxonomy" id="1280370"/>
    <lineage>
        <taxon>Bacteria</taxon>
        <taxon>Bacillati</taxon>
        <taxon>Bacillota</taxon>
        <taxon>Bacilli</taxon>
        <taxon>Bacillales</taxon>
        <taxon>Alicyclobacillaceae</taxon>
        <taxon>Tumebacillus</taxon>
    </lineage>
</organism>
<dbReference type="PANTHER" id="PTHR37810">
    <property type="entry name" value="IMMUNITY PROTEIN SDPI"/>
    <property type="match status" value="1"/>
</dbReference>
<dbReference type="InterPro" id="IPR012867">
    <property type="entry name" value="DUF1648"/>
</dbReference>
<dbReference type="Pfam" id="PF07853">
    <property type="entry name" value="DUF1648"/>
    <property type="match status" value="1"/>
</dbReference>
<dbReference type="RefSeq" id="WP_386049544.1">
    <property type="nucleotide sequence ID" value="NZ_JBHUIO010000012.1"/>
</dbReference>
<proteinExistence type="predicted"/>
<feature type="domain" description="DUF1648" evidence="2">
    <location>
        <begin position="9"/>
        <end position="57"/>
    </location>
</feature>
<sequence>MKKHFLPLLIILATFGIGLWAYPQLPDIVPSHWGPDGEIDGYSNKNTILWIMPGIMLLIYLLLLFLPKIDPNRASQPRNQKVLVLINTLVMVILLGIHCLIISEWLGFGFDMSKLAPVIVGAIFLVIGNFMPRVQHNYFVGIRTPWTLANEEVWRKTHLFSGRVFVVTGLLLLLSLLLPSSWQLYSLLTLIIGSTLVILGSSYYFYKQLDSVR</sequence>
<name>A0ABW5A2V5_9BACL</name>
<evidence type="ECO:0000259" key="2">
    <source>
        <dbReference type="Pfam" id="PF07853"/>
    </source>
</evidence>
<reference evidence="4" key="1">
    <citation type="journal article" date="2019" name="Int. J. Syst. Evol. Microbiol.">
        <title>The Global Catalogue of Microorganisms (GCM) 10K type strain sequencing project: providing services to taxonomists for standard genome sequencing and annotation.</title>
        <authorList>
            <consortium name="The Broad Institute Genomics Platform"/>
            <consortium name="The Broad Institute Genome Sequencing Center for Infectious Disease"/>
            <person name="Wu L."/>
            <person name="Ma J."/>
        </authorList>
    </citation>
    <scope>NUCLEOTIDE SEQUENCE [LARGE SCALE GENOMIC DNA]</scope>
    <source>
        <strain evidence="4">CGMCC 1.13574</strain>
    </source>
</reference>
<dbReference type="PIRSF" id="PIRSF038959">
    <property type="entry name" value="SdpI"/>
    <property type="match status" value="1"/>
</dbReference>
<evidence type="ECO:0000313" key="4">
    <source>
        <dbReference type="Proteomes" id="UP001597343"/>
    </source>
</evidence>
<dbReference type="PANTHER" id="PTHR37810:SF5">
    <property type="entry name" value="IMMUNITY PROTEIN SDPI"/>
    <property type="match status" value="1"/>
</dbReference>
<feature type="transmembrane region" description="Helical" evidence="1">
    <location>
        <begin position="115"/>
        <end position="134"/>
    </location>
</feature>
<dbReference type="Pfam" id="PF13630">
    <property type="entry name" value="SdpI"/>
    <property type="match status" value="1"/>
</dbReference>
<evidence type="ECO:0000256" key="1">
    <source>
        <dbReference type="SAM" id="Phobius"/>
    </source>
</evidence>
<evidence type="ECO:0000313" key="3">
    <source>
        <dbReference type="EMBL" id="MFD2172155.1"/>
    </source>
</evidence>
<keyword evidence="4" id="KW-1185">Reference proteome</keyword>
<accession>A0ABW5A2V5</accession>
<keyword evidence="1" id="KW-0812">Transmembrane</keyword>
<dbReference type="InterPro" id="IPR026272">
    <property type="entry name" value="SdpI"/>
</dbReference>
<feature type="transmembrane region" description="Helical" evidence="1">
    <location>
        <begin position="82"/>
        <end position="103"/>
    </location>
</feature>